<evidence type="ECO:0000256" key="4">
    <source>
        <dbReference type="ARBA" id="ARBA00022723"/>
    </source>
</evidence>
<dbReference type="Pfam" id="PF00682">
    <property type="entry name" value="HMGL-like"/>
    <property type="match status" value="1"/>
</dbReference>
<dbReference type="Gene3D" id="3.20.20.70">
    <property type="entry name" value="Aldolase class I"/>
    <property type="match status" value="1"/>
</dbReference>
<dbReference type="PANTHER" id="PTHR42738">
    <property type="entry name" value="HYDROXYMETHYLGLUTARYL-COA LYASE"/>
    <property type="match status" value="1"/>
</dbReference>
<reference evidence="8 9" key="1">
    <citation type="submission" date="2016-07" db="EMBL/GenBank/DDBJ databases">
        <title>Pervasive Adenine N6-methylation of Active Genes in Fungi.</title>
        <authorList>
            <consortium name="DOE Joint Genome Institute"/>
            <person name="Mondo S.J."/>
            <person name="Dannebaum R.O."/>
            <person name="Kuo R.C."/>
            <person name="Labutti K."/>
            <person name="Haridas S."/>
            <person name="Kuo A."/>
            <person name="Salamov A."/>
            <person name="Ahrendt S.R."/>
            <person name="Lipzen A."/>
            <person name="Sullivan W."/>
            <person name="Andreopoulos W.B."/>
            <person name="Clum A."/>
            <person name="Lindquist E."/>
            <person name="Daum C."/>
            <person name="Ramamoorthy G.K."/>
            <person name="Gryganskyi A."/>
            <person name="Culley D."/>
            <person name="Magnuson J.K."/>
            <person name="James T.Y."/>
            <person name="O'Malley M.A."/>
            <person name="Stajich J.E."/>
            <person name="Spatafora J.W."/>
            <person name="Visel A."/>
            <person name="Grigoriev I.V."/>
        </authorList>
    </citation>
    <scope>NUCLEOTIDE SEQUENCE [LARGE SCALE GENOMIC DNA]</scope>
    <source>
        <strain evidence="8 9">68-887.2</strain>
    </source>
</reference>
<dbReference type="Proteomes" id="UP000193986">
    <property type="component" value="Unassembled WGS sequence"/>
</dbReference>
<evidence type="ECO:0000256" key="1">
    <source>
        <dbReference type="ARBA" id="ARBA00005143"/>
    </source>
</evidence>
<dbReference type="InterPro" id="IPR000891">
    <property type="entry name" value="PYR_CT"/>
</dbReference>
<dbReference type="UniPathway" id="UPA00896">
    <property type="reaction ID" value="UER00863"/>
</dbReference>
<comment type="catalytic activity">
    <reaction evidence="6">
        <text>(3S)-3-hydroxy-3-methylglutaryl-CoA = acetoacetate + acetyl-CoA</text>
        <dbReference type="Rhea" id="RHEA:24404"/>
        <dbReference type="ChEBI" id="CHEBI:13705"/>
        <dbReference type="ChEBI" id="CHEBI:43074"/>
        <dbReference type="ChEBI" id="CHEBI:57288"/>
        <dbReference type="EC" id="4.1.3.4"/>
    </reaction>
</comment>
<gene>
    <name evidence="8" type="ORF">BCR39DRAFT_524508</name>
</gene>
<dbReference type="InterPro" id="IPR013785">
    <property type="entry name" value="Aldolase_TIM"/>
</dbReference>
<keyword evidence="9" id="KW-1185">Reference proteome</keyword>
<dbReference type="PROSITE" id="PS50991">
    <property type="entry name" value="PYR_CT"/>
    <property type="match status" value="1"/>
</dbReference>
<organism evidence="8 9">
    <name type="scientific">Naematelia encephala</name>
    <dbReference type="NCBI Taxonomy" id="71784"/>
    <lineage>
        <taxon>Eukaryota</taxon>
        <taxon>Fungi</taxon>
        <taxon>Dikarya</taxon>
        <taxon>Basidiomycota</taxon>
        <taxon>Agaricomycotina</taxon>
        <taxon>Tremellomycetes</taxon>
        <taxon>Tremellales</taxon>
        <taxon>Naemateliaceae</taxon>
        <taxon>Naematelia</taxon>
    </lineage>
</organism>
<comment type="similarity">
    <text evidence="2">Belongs to the HMG-CoA lyase family.</text>
</comment>
<dbReference type="InterPro" id="IPR043594">
    <property type="entry name" value="HMGL"/>
</dbReference>
<dbReference type="STRING" id="71784.A0A1Y2BBH2"/>
<evidence type="ECO:0000313" key="8">
    <source>
        <dbReference type="EMBL" id="ORY32188.1"/>
    </source>
</evidence>
<evidence type="ECO:0000256" key="2">
    <source>
        <dbReference type="ARBA" id="ARBA00009405"/>
    </source>
</evidence>
<evidence type="ECO:0000256" key="5">
    <source>
        <dbReference type="ARBA" id="ARBA00023239"/>
    </source>
</evidence>
<evidence type="ECO:0000313" key="9">
    <source>
        <dbReference type="Proteomes" id="UP000193986"/>
    </source>
</evidence>
<evidence type="ECO:0000256" key="3">
    <source>
        <dbReference type="ARBA" id="ARBA00012910"/>
    </source>
</evidence>
<evidence type="ECO:0000259" key="7">
    <source>
        <dbReference type="PROSITE" id="PS50991"/>
    </source>
</evidence>
<name>A0A1Y2BBH2_9TREE</name>
<protein>
    <recommendedName>
        <fullName evidence="3">hydroxymethylglutaryl-CoA lyase</fullName>
        <ecNumber evidence="3">4.1.3.4</ecNumber>
    </recommendedName>
</protein>
<proteinExistence type="inferred from homology"/>
<dbReference type="PANTHER" id="PTHR42738:SF7">
    <property type="entry name" value="HYDROXYMETHYLGLUTARYL-COA LYASE"/>
    <property type="match status" value="1"/>
</dbReference>
<dbReference type="InParanoid" id="A0A1Y2BBH2"/>
<dbReference type="SUPFAM" id="SSF51569">
    <property type="entry name" value="Aldolase"/>
    <property type="match status" value="1"/>
</dbReference>
<dbReference type="GO" id="GO:0006552">
    <property type="term" value="P:L-leucine catabolic process"/>
    <property type="evidence" value="ECO:0007669"/>
    <property type="project" value="TreeGrafter"/>
</dbReference>
<comment type="pathway">
    <text evidence="1">Metabolic intermediate metabolism; (S)-3-hydroxy-3-methylglutaryl-CoA degradation; acetoacetate from (S)-3-hydroxy-3-methylglutaryl-CoA: step 1/1.</text>
</comment>
<sequence length="454" mass="48782">MSLVWTSLLPGHSCTLPREGLQAFQAGGAVSRFRSLPSLHSRSFHHDSVCTAGYKTKHPVTAINQHPLIPLHALRASERSMSVSANDGVLNGKHPDPRELPSGRFIRVVEVSARDGLQNLPTPAVPTEVKRELVSRLLDAGVRNIEVGSFVRSDWVPQMADTEQLLRILPPLSGSVKPLDSVPLPPTSNEPSSDPAIEAMTVHYPVLVPNMRGMDNLLKLEESWRNTGAKNSLTDEIAVFVSATEAFSQANNHASVEKVLAGLPAVIDKAGLHGYRVRGYVSCVITCPYSGPTPPEQVVDVAKRLLDMGCYEVSLGDTTGEGNPHAWATLWSALETADLPMPAMAAHCHDTFSMALSSLISLLPRGLATVDASLAGLGGCPYSPGATGNVPTEDVVYALHKLGYRTGIDLDRLVEAGNWLSETLRVRNESRVGRAIWARRVAKQSSTASPGLSQ</sequence>
<dbReference type="GO" id="GO:0046951">
    <property type="term" value="P:ketone body biosynthetic process"/>
    <property type="evidence" value="ECO:0007669"/>
    <property type="project" value="TreeGrafter"/>
</dbReference>
<comment type="caution">
    <text evidence="8">The sequence shown here is derived from an EMBL/GenBank/DDBJ whole genome shotgun (WGS) entry which is preliminary data.</text>
</comment>
<evidence type="ECO:0000256" key="6">
    <source>
        <dbReference type="ARBA" id="ARBA00049877"/>
    </source>
</evidence>
<dbReference type="GO" id="GO:0004419">
    <property type="term" value="F:hydroxymethylglutaryl-CoA lyase activity"/>
    <property type="evidence" value="ECO:0007669"/>
    <property type="project" value="UniProtKB-EC"/>
</dbReference>
<keyword evidence="4" id="KW-0479">Metal-binding</keyword>
<dbReference type="FunFam" id="3.20.20.70:FF:000071">
    <property type="entry name" value="Hydroxymethylglutaryl-CoA lyase"/>
    <property type="match status" value="1"/>
</dbReference>
<dbReference type="EC" id="4.1.3.4" evidence="3"/>
<accession>A0A1Y2BBH2</accession>
<dbReference type="AlphaFoldDB" id="A0A1Y2BBH2"/>
<dbReference type="EMBL" id="MCFC01000011">
    <property type="protein sequence ID" value="ORY32188.1"/>
    <property type="molecule type" value="Genomic_DNA"/>
</dbReference>
<feature type="domain" description="Pyruvate carboxyltransferase" evidence="7">
    <location>
        <begin position="106"/>
        <end position="414"/>
    </location>
</feature>
<dbReference type="CDD" id="cd07938">
    <property type="entry name" value="DRE_TIM_HMGL"/>
    <property type="match status" value="1"/>
</dbReference>
<keyword evidence="5" id="KW-0456">Lyase</keyword>
<dbReference type="GO" id="GO:0046872">
    <property type="term" value="F:metal ion binding"/>
    <property type="evidence" value="ECO:0007669"/>
    <property type="project" value="UniProtKB-KW"/>
</dbReference>
<dbReference type="OrthoDB" id="1905920at2759"/>